<reference evidence="1 2" key="1">
    <citation type="journal article" date="2019" name="Commun. Biol.">
        <title>The bagworm genome reveals a unique fibroin gene that provides high tensile strength.</title>
        <authorList>
            <person name="Kono N."/>
            <person name="Nakamura H."/>
            <person name="Ohtoshi R."/>
            <person name="Tomita M."/>
            <person name="Numata K."/>
            <person name="Arakawa K."/>
        </authorList>
    </citation>
    <scope>NUCLEOTIDE SEQUENCE [LARGE SCALE GENOMIC DNA]</scope>
</reference>
<protein>
    <submittedName>
        <fullName evidence="1">Uncharacterized protein</fullName>
    </submittedName>
</protein>
<gene>
    <name evidence="1" type="ORF">EVAR_83092_1</name>
</gene>
<organism evidence="1 2">
    <name type="scientific">Eumeta variegata</name>
    <name type="common">Bagworm moth</name>
    <name type="synonym">Eumeta japonica</name>
    <dbReference type="NCBI Taxonomy" id="151549"/>
    <lineage>
        <taxon>Eukaryota</taxon>
        <taxon>Metazoa</taxon>
        <taxon>Ecdysozoa</taxon>
        <taxon>Arthropoda</taxon>
        <taxon>Hexapoda</taxon>
        <taxon>Insecta</taxon>
        <taxon>Pterygota</taxon>
        <taxon>Neoptera</taxon>
        <taxon>Endopterygota</taxon>
        <taxon>Lepidoptera</taxon>
        <taxon>Glossata</taxon>
        <taxon>Ditrysia</taxon>
        <taxon>Tineoidea</taxon>
        <taxon>Psychidae</taxon>
        <taxon>Oiketicinae</taxon>
        <taxon>Eumeta</taxon>
    </lineage>
</organism>
<proteinExistence type="predicted"/>
<dbReference type="Proteomes" id="UP000299102">
    <property type="component" value="Unassembled WGS sequence"/>
</dbReference>
<name>A0A4C1WNY8_EUMVA</name>
<dbReference type="AlphaFoldDB" id="A0A4C1WNY8"/>
<evidence type="ECO:0000313" key="1">
    <source>
        <dbReference type="EMBL" id="GBP52232.1"/>
    </source>
</evidence>
<accession>A0A4C1WNY8</accession>
<keyword evidence="2" id="KW-1185">Reference proteome</keyword>
<dbReference type="EMBL" id="BGZK01000598">
    <property type="protein sequence ID" value="GBP52232.1"/>
    <property type="molecule type" value="Genomic_DNA"/>
</dbReference>
<evidence type="ECO:0000313" key="2">
    <source>
        <dbReference type="Proteomes" id="UP000299102"/>
    </source>
</evidence>
<comment type="caution">
    <text evidence="1">The sequence shown here is derived from an EMBL/GenBank/DDBJ whole genome shotgun (WGS) entry which is preliminary data.</text>
</comment>
<sequence>MWEAMDSESAVAEMIGVKFGMCGGRRGRRLRRIVYPYPNYLQKRPIVSGTTVAHVANTSIHLMGLRRYEGEIEALSNVSSNDPEPAGVCKRHRGRKGMTLPFSGPAQSVNCSCLKPKGSHVYRAVPSARLAGERVLIFLKKDLVLV</sequence>